<dbReference type="EMBL" id="CAJJDN010000070">
    <property type="protein sequence ID" value="CAD8098403.1"/>
    <property type="molecule type" value="Genomic_DNA"/>
</dbReference>
<organism evidence="1 2">
    <name type="scientific">Paramecium sonneborni</name>
    <dbReference type="NCBI Taxonomy" id="65129"/>
    <lineage>
        <taxon>Eukaryota</taxon>
        <taxon>Sar</taxon>
        <taxon>Alveolata</taxon>
        <taxon>Ciliophora</taxon>
        <taxon>Intramacronucleata</taxon>
        <taxon>Oligohymenophorea</taxon>
        <taxon>Peniculida</taxon>
        <taxon>Parameciidae</taxon>
        <taxon>Paramecium</taxon>
    </lineage>
</organism>
<protein>
    <submittedName>
        <fullName evidence="1">Uncharacterized protein</fullName>
    </submittedName>
</protein>
<evidence type="ECO:0000313" key="1">
    <source>
        <dbReference type="EMBL" id="CAD8098403.1"/>
    </source>
</evidence>
<comment type="caution">
    <text evidence="1">The sequence shown here is derived from an EMBL/GenBank/DDBJ whole genome shotgun (WGS) entry which is preliminary data.</text>
</comment>
<reference evidence="1" key="1">
    <citation type="submission" date="2021-01" db="EMBL/GenBank/DDBJ databases">
        <authorList>
            <consortium name="Genoscope - CEA"/>
            <person name="William W."/>
        </authorList>
    </citation>
    <scope>NUCLEOTIDE SEQUENCE</scope>
</reference>
<evidence type="ECO:0000313" key="2">
    <source>
        <dbReference type="Proteomes" id="UP000692954"/>
    </source>
</evidence>
<name>A0A8S1P5W6_9CILI</name>
<keyword evidence="2" id="KW-1185">Reference proteome</keyword>
<dbReference type="AlphaFoldDB" id="A0A8S1P5W6"/>
<proteinExistence type="predicted"/>
<accession>A0A8S1P5W6</accession>
<gene>
    <name evidence="1" type="ORF">PSON_ATCC_30995.1.T0700101</name>
</gene>
<dbReference type="Proteomes" id="UP000692954">
    <property type="component" value="Unassembled WGS sequence"/>
</dbReference>
<sequence>MNQQPQIFEQLANQDAARRLVLFRNFVNNNLNADQQFICLHQVILNNDNLQIIPGQPQCNCLRNQNNQVRTFFQSILKFLFSLLTNTIEENEENIPENHIINRFLNRRTLTNQTLEFFRQELRQYKVYVRINNENQEAINLQRLENFALNNNFRNQISFTIIEFPTCFLKMVEFYNGQILNNTYHIIKGGYIKLLEFFFQAQQSQQVLNPVCFHTVNLGQQYVQDGRNFQYLQTSQEQCQNCENNIEIPQSFGKLMQYILERDEIQNQRNISDLVNRIVKRQINSLRLILEFFDENYTDKIEETYLIIQNYEPIPRRQIQNIDLHLNIEIEWYKKYFLRKTFSILSNVIVNLGLNQTLQHIQGYENISILLNCIELIYNKNEQQLYQRYQILYHKNTIQEIQGDIQQIQFGQNQQNFQIEQVNYENELNILNEVEEVLRNPDVLQRPLFYEQLKFRICCCFCCDTFFLSNNIISNMELYLNHTQYVNGIQFQYFELFLNNIANCEVISAMTEQLIMTLQNPNQVIQQQ</sequence>